<proteinExistence type="predicted"/>
<protein>
    <submittedName>
        <fullName evidence="1">Uncharacterized protein</fullName>
    </submittedName>
</protein>
<keyword evidence="2" id="KW-1185">Reference proteome</keyword>
<dbReference type="AlphaFoldDB" id="A0A5J6MJ87"/>
<reference evidence="1 2" key="1">
    <citation type="submission" date="2019-08" db="EMBL/GenBank/DDBJ databases">
        <title>Hyperibacter terrae gen. nov., sp. nov. and Hyperibacter viscosus sp. nov., two new members in the family Rhodospirillaceae isolated from the rhizosphere of Hypericum perforatum.</title>
        <authorList>
            <person name="Noviana Z."/>
        </authorList>
    </citation>
    <scope>NUCLEOTIDE SEQUENCE [LARGE SCALE GENOMIC DNA]</scope>
    <source>
        <strain evidence="1 2">R5913</strain>
    </source>
</reference>
<organism evidence="1 2">
    <name type="scientific">Hypericibacter terrae</name>
    <dbReference type="NCBI Taxonomy" id="2602015"/>
    <lineage>
        <taxon>Bacteria</taxon>
        <taxon>Pseudomonadati</taxon>
        <taxon>Pseudomonadota</taxon>
        <taxon>Alphaproteobacteria</taxon>
        <taxon>Rhodospirillales</taxon>
        <taxon>Dongiaceae</taxon>
        <taxon>Hypericibacter</taxon>
    </lineage>
</organism>
<evidence type="ECO:0000313" key="2">
    <source>
        <dbReference type="Proteomes" id="UP000326202"/>
    </source>
</evidence>
<accession>A0A5J6MJ87</accession>
<dbReference type="Proteomes" id="UP000326202">
    <property type="component" value="Chromosome"/>
</dbReference>
<dbReference type="KEGG" id="htq:FRZ44_26130"/>
<sequence length="65" mass="6721">MDSGVSKPRQAGAIEITPEMIAAGEDVLWDLGSAEEIASADYGTIVRSVFSAMLSAGPTHRAEVG</sequence>
<dbReference type="EMBL" id="CP042906">
    <property type="protein sequence ID" value="QEX17317.1"/>
    <property type="molecule type" value="Genomic_DNA"/>
</dbReference>
<evidence type="ECO:0000313" key="1">
    <source>
        <dbReference type="EMBL" id="QEX17317.1"/>
    </source>
</evidence>
<gene>
    <name evidence="1" type="ORF">FRZ44_26130</name>
</gene>
<name>A0A5J6MJ87_9PROT</name>